<feature type="transmembrane region" description="Helical" evidence="10">
    <location>
        <begin position="215"/>
        <end position="234"/>
    </location>
</feature>
<name>A0A1W1VGF9_9FIRM</name>
<evidence type="ECO:0000256" key="2">
    <source>
        <dbReference type="ARBA" id="ARBA00006739"/>
    </source>
</evidence>
<comment type="catalytic activity">
    <reaction evidence="8">
        <text>(2R)-3-phosphoglycerate + UDP-alpha-D-glucose = (2R)-2-O-(alpha-D-glucopyranosyl)-3-phospho-glycerate + UDP + H(+)</text>
        <dbReference type="Rhea" id="RHEA:31319"/>
        <dbReference type="ChEBI" id="CHEBI:15378"/>
        <dbReference type="ChEBI" id="CHEBI:58223"/>
        <dbReference type="ChEBI" id="CHEBI:58272"/>
        <dbReference type="ChEBI" id="CHEBI:58885"/>
        <dbReference type="ChEBI" id="CHEBI:62600"/>
        <dbReference type="EC" id="2.4.1.266"/>
    </reaction>
    <physiologicalReaction direction="left-to-right" evidence="8">
        <dbReference type="Rhea" id="RHEA:31320"/>
    </physiologicalReaction>
</comment>
<dbReference type="InterPro" id="IPR001173">
    <property type="entry name" value="Glyco_trans_2-like"/>
</dbReference>
<evidence type="ECO:0000313" key="13">
    <source>
        <dbReference type="Proteomes" id="UP000192569"/>
    </source>
</evidence>
<comment type="catalytic activity">
    <reaction evidence="9">
        <text>an NDP-alpha-D-glucose + (2R)-3-phosphoglycerate = (2R)-2-O-(alpha-D-glucopyranosyl)-3-phospho-glycerate + a ribonucleoside 5'-diphosphate + H(+)</text>
        <dbReference type="Rhea" id="RHEA:47244"/>
        <dbReference type="ChEBI" id="CHEBI:15378"/>
        <dbReference type="ChEBI" id="CHEBI:57930"/>
        <dbReference type="ChEBI" id="CHEBI:58272"/>
        <dbReference type="ChEBI" id="CHEBI:62600"/>
        <dbReference type="ChEBI" id="CHEBI:76533"/>
        <dbReference type="EC" id="2.4.1.266"/>
    </reaction>
    <physiologicalReaction direction="left-to-right" evidence="9">
        <dbReference type="Rhea" id="RHEA:47245"/>
    </physiologicalReaction>
</comment>
<dbReference type="AlphaFoldDB" id="A0A1W1VGF9"/>
<dbReference type="InterPro" id="IPR029044">
    <property type="entry name" value="Nucleotide-diphossugar_trans"/>
</dbReference>
<proteinExistence type="inferred from homology"/>
<dbReference type="CDD" id="cd04179">
    <property type="entry name" value="DPM_DPG-synthase_like"/>
    <property type="match status" value="1"/>
</dbReference>
<dbReference type="SUPFAM" id="SSF53448">
    <property type="entry name" value="Nucleotide-diphospho-sugar transferases"/>
    <property type="match status" value="1"/>
</dbReference>
<dbReference type="STRING" id="698762.SAMN00808754_0615"/>
<dbReference type="Gene3D" id="3.40.50.10320">
    <property type="entry name" value="LmbE-like"/>
    <property type="match status" value="1"/>
</dbReference>
<dbReference type="Pfam" id="PF02585">
    <property type="entry name" value="PIG-L"/>
    <property type="match status" value="1"/>
</dbReference>
<dbReference type="InterPro" id="IPR003737">
    <property type="entry name" value="GlcNAc_PI_deacetylase-related"/>
</dbReference>
<dbReference type="Pfam" id="PF00535">
    <property type="entry name" value="Glycos_transf_2"/>
    <property type="match status" value="1"/>
</dbReference>
<dbReference type="InterPro" id="IPR024078">
    <property type="entry name" value="LmbE-like_dom_sf"/>
</dbReference>
<protein>
    <recommendedName>
        <fullName evidence="7">Glucosyl-3-phosphoglycerate synthase</fullName>
        <ecNumber evidence="6">2.4.1.266</ecNumber>
    </recommendedName>
</protein>
<evidence type="ECO:0000259" key="11">
    <source>
        <dbReference type="Pfam" id="PF00535"/>
    </source>
</evidence>
<keyword evidence="10" id="KW-1133">Transmembrane helix</keyword>
<feature type="domain" description="Glycosyltransferase 2-like" evidence="11">
    <location>
        <begin position="4"/>
        <end position="118"/>
    </location>
</feature>
<comment type="similarity">
    <text evidence="2">Belongs to the glycosyltransferase 2 family.</text>
</comment>
<comment type="cofactor">
    <cofactor evidence="1">
        <name>Mg(2+)</name>
        <dbReference type="ChEBI" id="CHEBI:18420"/>
    </cofactor>
</comment>
<keyword evidence="3" id="KW-0328">Glycosyltransferase</keyword>
<gene>
    <name evidence="12" type="ORF">SAMN00808754_0615</name>
</gene>
<keyword evidence="10" id="KW-0812">Transmembrane</keyword>
<dbReference type="GO" id="GO:0016757">
    <property type="term" value="F:glycosyltransferase activity"/>
    <property type="evidence" value="ECO:0007669"/>
    <property type="project" value="UniProtKB-KW"/>
</dbReference>
<evidence type="ECO:0000256" key="4">
    <source>
        <dbReference type="ARBA" id="ARBA00022679"/>
    </source>
</evidence>
<evidence type="ECO:0000313" key="12">
    <source>
        <dbReference type="EMBL" id="SMB92310.1"/>
    </source>
</evidence>
<dbReference type="PANTHER" id="PTHR48090">
    <property type="entry name" value="UNDECAPRENYL-PHOSPHATE 4-DEOXY-4-FORMAMIDO-L-ARABINOSE TRANSFERASE-RELATED"/>
    <property type="match status" value="1"/>
</dbReference>
<dbReference type="OrthoDB" id="9815144at2"/>
<keyword evidence="13" id="KW-1185">Reference proteome</keyword>
<keyword evidence="5" id="KW-0460">Magnesium</keyword>
<dbReference type="EC" id="2.4.1.266" evidence="6"/>
<keyword evidence="10" id="KW-0472">Membrane</keyword>
<sequence length="678" mass="75726">MRVSAIIPAYNEAPTVGKVVATLRQVPLVDEIIVVNDGSWDDTAEVARRQGAIVIDLKRNHGKGKAMLKGAHKARGEILLFLDADLEGLTPSHVEELLRPVLNGEADMTVGVFRRGRSLTDWAQVIAPYLSGQRAIPKKLFLAAGREATGFEIEVMLSRFAREKGWRVKRVPLANMTHVMKEEKRGLARGVVARLGMYKDIATFFWRQSLKKRKFLRPALWLLFLLGGIALLGYDISHTRVARAASRQLGDLPLSGMGERILIISPHPDDEVLAAGGLIARAKSEGASVHVVFLTNGDGFRRGLEAWNGLLPPDSGDFLAYGNRRQEEASKALAILGVPPEDITFLGYPDGGLGKIWWAYWSTEKPYRSPTTHSRAVPYATALSPGAVYSGINILADLLRVIKSYQPTVVLLPDTADSHPDHWATGAFTLAALAAWEREGGGEFPKVYSYLVHSGAWQLAPALHRNAPLLPPSFFLYRGTSWYKLPLDENVLLKKKQALDEYKTQKEVMGTFFANFLRPNEIFSYLQPKSIIGNGAHLVALDPPKETFTQRLEKGGDLRALYLDVRPQSMGVKVVLWEEPDPKVTYRVGLYVWGEQPLEPPARYIFEVPPGKKGEVKWREKPVHYTGSAWVSYEDKALRIELKDFPLFPGNYLMLEAETWISQVPLDRISWQLVEIRS</sequence>
<dbReference type="Proteomes" id="UP000192569">
    <property type="component" value="Chromosome I"/>
</dbReference>
<accession>A0A1W1VGF9</accession>
<evidence type="ECO:0000256" key="8">
    <source>
        <dbReference type="ARBA" id="ARBA00048689"/>
    </source>
</evidence>
<dbReference type="InterPro" id="IPR050256">
    <property type="entry name" value="Glycosyltransferase_2"/>
</dbReference>
<dbReference type="RefSeq" id="WP_157109761.1">
    <property type="nucleotide sequence ID" value="NZ_LT838272.1"/>
</dbReference>
<dbReference type="EMBL" id="LT838272">
    <property type="protein sequence ID" value="SMB92310.1"/>
    <property type="molecule type" value="Genomic_DNA"/>
</dbReference>
<evidence type="ECO:0000256" key="1">
    <source>
        <dbReference type="ARBA" id="ARBA00001946"/>
    </source>
</evidence>
<evidence type="ECO:0000256" key="6">
    <source>
        <dbReference type="ARBA" id="ARBA00039022"/>
    </source>
</evidence>
<keyword evidence="4" id="KW-0808">Transferase</keyword>
<organism evidence="12 13">
    <name type="scientific">Thermanaeromonas toyohensis ToBE</name>
    <dbReference type="NCBI Taxonomy" id="698762"/>
    <lineage>
        <taxon>Bacteria</taxon>
        <taxon>Bacillati</taxon>
        <taxon>Bacillota</taxon>
        <taxon>Clostridia</taxon>
        <taxon>Neomoorellales</taxon>
        <taxon>Neomoorellaceae</taxon>
        <taxon>Thermanaeromonas</taxon>
    </lineage>
</organism>
<evidence type="ECO:0000256" key="7">
    <source>
        <dbReference type="ARBA" id="ARBA00040894"/>
    </source>
</evidence>
<reference evidence="12 13" key="1">
    <citation type="submission" date="2017-04" db="EMBL/GenBank/DDBJ databases">
        <authorList>
            <person name="Afonso C.L."/>
            <person name="Miller P.J."/>
            <person name="Scott M.A."/>
            <person name="Spackman E."/>
            <person name="Goraichik I."/>
            <person name="Dimitrov K.M."/>
            <person name="Suarez D.L."/>
            <person name="Swayne D.E."/>
        </authorList>
    </citation>
    <scope>NUCLEOTIDE SEQUENCE [LARGE SCALE GENOMIC DNA]</scope>
    <source>
        <strain evidence="12 13">ToBE</strain>
    </source>
</reference>
<dbReference type="Gene3D" id="3.90.550.10">
    <property type="entry name" value="Spore Coat Polysaccharide Biosynthesis Protein SpsA, Chain A"/>
    <property type="match status" value="1"/>
</dbReference>
<evidence type="ECO:0000256" key="10">
    <source>
        <dbReference type="SAM" id="Phobius"/>
    </source>
</evidence>
<dbReference type="SUPFAM" id="SSF102588">
    <property type="entry name" value="LmbE-like"/>
    <property type="match status" value="1"/>
</dbReference>
<evidence type="ECO:0000256" key="9">
    <source>
        <dbReference type="ARBA" id="ARBA00048997"/>
    </source>
</evidence>
<dbReference type="PANTHER" id="PTHR48090:SF10">
    <property type="entry name" value="GLUCOSYL-3-PHOSPHOGLYCERATE SYNTHASE"/>
    <property type="match status" value="1"/>
</dbReference>
<evidence type="ECO:0000256" key="3">
    <source>
        <dbReference type="ARBA" id="ARBA00022676"/>
    </source>
</evidence>
<evidence type="ECO:0000256" key="5">
    <source>
        <dbReference type="ARBA" id="ARBA00022842"/>
    </source>
</evidence>